<comment type="caution">
    <text evidence="2">The sequence shown here is derived from an EMBL/GenBank/DDBJ whole genome shotgun (WGS) entry which is preliminary data.</text>
</comment>
<gene>
    <name evidence="2" type="ORF">KVT40_004536</name>
</gene>
<organism evidence="2 3">
    <name type="scientific">Elsinoe batatas</name>
    <dbReference type="NCBI Taxonomy" id="2601811"/>
    <lineage>
        <taxon>Eukaryota</taxon>
        <taxon>Fungi</taxon>
        <taxon>Dikarya</taxon>
        <taxon>Ascomycota</taxon>
        <taxon>Pezizomycotina</taxon>
        <taxon>Dothideomycetes</taxon>
        <taxon>Dothideomycetidae</taxon>
        <taxon>Myriangiales</taxon>
        <taxon>Elsinoaceae</taxon>
        <taxon>Elsinoe</taxon>
    </lineage>
</organism>
<feature type="compositionally biased region" description="Basic and acidic residues" evidence="1">
    <location>
        <begin position="25"/>
        <end position="46"/>
    </location>
</feature>
<sequence length="54" mass="5783">MAHGSCPKCGASVGGSSKTCGSCGAEKREENLEMRDDMTRDEEAIMKRGHRPLA</sequence>
<name>A0A8K0L7B4_9PEZI</name>
<protein>
    <submittedName>
        <fullName evidence="2">Uncharacterized protein</fullName>
    </submittedName>
</protein>
<proteinExistence type="predicted"/>
<feature type="region of interest" description="Disordered" evidence="1">
    <location>
        <begin position="1"/>
        <end position="54"/>
    </location>
</feature>
<dbReference type="AlphaFoldDB" id="A0A8K0L7B4"/>
<dbReference type="OrthoDB" id="3941570at2759"/>
<dbReference type="Proteomes" id="UP000809789">
    <property type="component" value="Unassembled WGS sequence"/>
</dbReference>
<accession>A0A8K0L7B4</accession>
<keyword evidence="3" id="KW-1185">Reference proteome</keyword>
<evidence type="ECO:0000256" key="1">
    <source>
        <dbReference type="SAM" id="MobiDB-lite"/>
    </source>
</evidence>
<evidence type="ECO:0000313" key="2">
    <source>
        <dbReference type="EMBL" id="KAG8627053.1"/>
    </source>
</evidence>
<reference evidence="2" key="1">
    <citation type="submission" date="2021-07" db="EMBL/GenBank/DDBJ databases">
        <title>Elsinoe batatas strain:CRI-CJ2 Genome sequencing and assembly.</title>
        <authorList>
            <person name="Huang L."/>
        </authorList>
    </citation>
    <scope>NUCLEOTIDE SEQUENCE</scope>
    <source>
        <strain evidence="2">CRI-CJ2</strain>
    </source>
</reference>
<evidence type="ECO:0000313" key="3">
    <source>
        <dbReference type="Proteomes" id="UP000809789"/>
    </source>
</evidence>
<dbReference type="EMBL" id="JAESVG020000005">
    <property type="protein sequence ID" value="KAG8627053.1"/>
    <property type="molecule type" value="Genomic_DNA"/>
</dbReference>